<accession>A0A4R5XHG4</accession>
<keyword evidence="2" id="KW-1185">Reference proteome</keyword>
<dbReference type="EMBL" id="ML170156">
    <property type="protein sequence ID" value="TDL30085.1"/>
    <property type="molecule type" value="Genomic_DNA"/>
</dbReference>
<dbReference type="Proteomes" id="UP000294933">
    <property type="component" value="Unassembled WGS sequence"/>
</dbReference>
<dbReference type="AlphaFoldDB" id="A0A4R5XHG4"/>
<evidence type="ECO:0000313" key="1">
    <source>
        <dbReference type="EMBL" id="TDL30085.1"/>
    </source>
</evidence>
<gene>
    <name evidence="1" type="ORF">BD410DRAFT_780611</name>
</gene>
<dbReference type="VEuPathDB" id="FungiDB:BD410DRAFT_780611"/>
<organism evidence="1 2">
    <name type="scientific">Rickenella mellea</name>
    <dbReference type="NCBI Taxonomy" id="50990"/>
    <lineage>
        <taxon>Eukaryota</taxon>
        <taxon>Fungi</taxon>
        <taxon>Dikarya</taxon>
        <taxon>Basidiomycota</taxon>
        <taxon>Agaricomycotina</taxon>
        <taxon>Agaricomycetes</taxon>
        <taxon>Hymenochaetales</taxon>
        <taxon>Rickenellaceae</taxon>
        <taxon>Rickenella</taxon>
    </lineage>
</organism>
<evidence type="ECO:0000313" key="2">
    <source>
        <dbReference type="Proteomes" id="UP000294933"/>
    </source>
</evidence>
<proteinExistence type="predicted"/>
<reference evidence="1 2" key="1">
    <citation type="submission" date="2018-06" db="EMBL/GenBank/DDBJ databases">
        <title>A transcriptomic atlas of mushroom development highlights an independent origin of complex multicellularity.</title>
        <authorList>
            <consortium name="DOE Joint Genome Institute"/>
            <person name="Krizsan K."/>
            <person name="Almasi E."/>
            <person name="Merenyi Z."/>
            <person name="Sahu N."/>
            <person name="Viragh M."/>
            <person name="Koszo T."/>
            <person name="Mondo S."/>
            <person name="Kiss B."/>
            <person name="Balint B."/>
            <person name="Kues U."/>
            <person name="Barry K."/>
            <person name="Hegedus J.C."/>
            <person name="Henrissat B."/>
            <person name="Johnson J."/>
            <person name="Lipzen A."/>
            <person name="Ohm R."/>
            <person name="Nagy I."/>
            <person name="Pangilinan J."/>
            <person name="Yan J."/>
            <person name="Xiong Y."/>
            <person name="Grigoriev I.V."/>
            <person name="Hibbett D.S."/>
            <person name="Nagy L.G."/>
        </authorList>
    </citation>
    <scope>NUCLEOTIDE SEQUENCE [LARGE SCALE GENOMIC DNA]</scope>
    <source>
        <strain evidence="1 2">SZMC22713</strain>
    </source>
</reference>
<protein>
    <submittedName>
        <fullName evidence="1">Uncharacterized protein</fullName>
    </submittedName>
</protein>
<sequence length="131" mass="14960">MERFGRIPVNPRETDFYGAFNMLLQSSSLFRVAGSDFSVGPQRADYSKTNVDSPFEFVVYYGMKPVFVLQINEPGRLSCLSERRSADRRMRSILEDLYPLCPISTLDGVCTFGTKLCFYRLDQQSSLFPSL</sequence>
<dbReference type="OrthoDB" id="5362978at2759"/>
<name>A0A4R5XHG4_9AGAM</name>
<dbReference type="STRING" id="50990.A0A4R5XHG4"/>